<sequence length="190" mass="21610">MLCTLHDVKVRDKDVPSVFWEITERSSRICMMLNHTAKTWLLPHSEVFENVYIFKLTATNLERRLLLARDATRKHFAIPSFYGQTDRFRDLGVTTDGVERSSKVNKGDGRWLLVAMAEFKDPSQYEYLIHTSMPRANSGLVGSRPGVAHRLALPEENNGEDLCSNIDEAYAALFLITCLISPVVDRHKDA</sequence>
<dbReference type="Proteomes" id="UP000281553">
    <property type="component" value="Unassembled WGS sequence"/>
</dbReference>
<dbReference type="AlphaFoldDB" id="A0A3P7QKR7"/>
<accession>A0A3P7QKR7</accession>
<protein>
    <submittedName>
        <fullName evidence="1">Uncharacterized protein</fullName>
    </submittedName>
</protein>
<dbReference type="EMBL" id="UYRU01082296">
    <property type="protein sequence ID" value="VDN32542.1"/>
    <property type="molecule type" value="Genomic_DNA"/>
</dbReference>
<gene>
    <name evidence="1" type="ORF">DILT_LOCUS16002</name>
</gene>
<dbReference type="OrthoDB" id="6299642at2759"/>
<proteinExistence type="predicted"/>
<reference evidence="1 2" key="1">
    <citation type="submission" date="2018-11" db="EMBL/GenBank/DDBJ databases">
        <authorList>
            <consortium name="Pathogen Informatics"/>
        </authorList>
    </citation>
    <scope>NUCLEOTIDE SEQUENCE [LARGE SCALE GENOMIC DNA]</scope>
</reference>
<organism evidence="1 2">
    <name type="scientific">Dibothriocephalus latus</name>
    <name type="common">Fish tapeworm</name>
    <name type="synonym">Diphyllobothrium latum</name>
    <dbReference type="NCBI Taxonomy" id="60516"/>
    <lineage>
        <taxon>Eukaryota</taxon>
        <taxon>Metazoa</taxon>
        <taxon>Spiralia</taxon>
        <taxon>Lophotrochozoa</taxon>
        <taxon>Platyhelminthes</taxon>
        <taxon>Cestoda</taxon>
        <taxon>Eucestoda</taxon>
        <taxon>Diphyllobothriidea</taxon>
        <taxon>Diphyllobothriidae</taxon>
        <taxon>Dibothriocephalus</taxon>
    </lineage>
</organism>
<evidence type="ECO:0000313" key="2">
    <source>
        <dbReference type="Proteomes" id="UP000281553"/>
    </source>
</evidence>
<name>A0A3P7QKR7_DIBLA</name>
<evidence type="ECO:0000313" key="1">
    <source>
        <dbReference type="EMBL" id="VDN32542.1"/>
    </source>
</evidence>
<keyword evidence="2" id="KW-1185">Reference proteome</keyword>